<name>A0ABM6LFQ1_9BACI</name>
<gene>
    <name evidence="1" type="ORF">S101395_01582</name>
</gene>
<sequence length="106" mass="11588">MAEKHENEKQGLSLNAGQLDAETAQVIEKVNHLISGFGQSIFELVKENSNINLSEADLTNSENTEMNQAIQNIINDYIQNINSLNSELGGKIANSITGTISQKENN</sequence>
<evidence type="ECO:0000313" key="1">
    <source>
        <dbReference type="EMBL" id="ASB88091.1"/>
    </source>
</evidence>
<protein>
    <submittedName>
        <fullName evidence="1">Uncharacterized protein</fullName>
    </submittedName>
</protein>
<evidence type="ECO:0000313" key="2">
    <source>
        <dbReference type="Proteomes" id="UP000196877"/>
    </source>
</evidence>
<reference evidence="1 2" key="1">
    <citation type="submission" date="2017-06" db="EMBL/GenBank/DDBJ databases">
        <title>Genome sequence of Bacillus sonorensis strain SRCM101395.</title>
        <authorList>
            <person name="Cho S.H."/>
        </authorList>
    </citation>
    <scope>NUCLEOTIDE SEQUENCE [LARGE SCALE GENOMIC DNA]</scope>
    <source>
        <strain evidence="1 2">SRCM101395</strain>
    </source>
</reference>
<dbReference type="EMBL" id="CP021920">
    <property type="protein sequence ID" value="ASB88091.1"/>
    <property type="molecule type" value="Genomic_DNA"/>
</dbReference>
<keyword evidence="2" id="KW-1185">Reference proteome</keyword>
<dbReference type="Proteomes" id="UP000196877">
    <property type="component" value="Chromosome"/>
</dbReference>
<organism evidence="1 2">
    <name type="scientific">Bacillus sonorensis</name>
    <dbReference type="NCBI Taxonomy" id="119858"/>
    <lineage>
        <taxon>Bacteria</taxon>
        <taxon>Bacillati</taxon>
        <taxon>Bacillota</taxon>
        <taxon>Bacilli</taxon>
        <taxon>Bacillales</taxon>
        <taxon>Bacillaceae</taxon>
        <taxon>Bacillus</taxon>
    </lineage>
</organism>
<proteinExistence type="predicted"/>
<dbReference type="RefSeq" id="WP_006637831.1">
    <property type="nucleotide sequence ID" value="NZ_BORD01000003.1"/>
</dbReference>
<accession>A0ABM6LFQ1</accession>
<dbReference type="GeneID" id="92854404"/>